<dbReference type="Proteomes" id="UP000076874">
    <property type="component" value="Unassembled WGS sequence"/>
</dbReference>
<feature type="region of interest" description="Disordered" evidence="3">
    <location>
        <begin position="111"/>
        <end position="144"/>
    </location>
</feature>
<dbReference type="PROSITE" id="PS50102">
    <property type="entry name" value="RRM"/>
    <property type="match status" value="1"/>
</dbReference>
<dbReference type="GO" id="GO:0005634">
    <property type="term" value="C:nucleus"/>
    <property type="evidence" value="ECO:0007669"/>
    <property type="project" value="TreeGrafter"/>
</dbReference>
<feature type="region of interest" description="Disordered" evidence="3">
    <location>
        <begin position="229"/>
        <end position="333"/>
    </location>
</feature>
<dbReference type="InterPro" id="IPR012677">
    <property type="entry name" value="Nucleotide-bd_a/b_plait_sf"/>
</dbReference>
<feature type="compositionally biased region" description="Gly residues" evidence="3">
    <location>
        <begin position="299"/>
        <end position="308"/>
    </location>
</feature>
<dbReference type="CDD" id="cd12418">
    <property type="entry name" value="RRM_Aly_REF_like"/>
    <property type="match status" value="1"/>
</dbReference>
<feature type="domain" description="RRM" evidence="4">
    <location>
        <begin position="144"/>
        <end position="221"/>
    </location>
</feature>
<gene>
    <name evidence="5" type="ORF">SPI_00096</name>
</gene>
<evidence type="ECO:0000256" key="3">
    <source>
        <dbReference type="SAM" id="MobiDB-lite"/>
    </source>
</evidence>
<organism evidence="5 6">
    <name type="scientific">Niveomyces insectorum RCEF 264</name>
    <dbReference type="NCBI Taxonomy" id="1081102"/>
    <lineage>
        <taxon>Eukaryota</taxon>
        <taxon>Fungi</taxon>
        <taxon>Dikarya</taxon>
        <taxon>Ascomycota</taxon>
        <taxon>Pezizomycotina</taxon>
        <taxon>Sordariomycetes</taxon>
        <taxon>Hypocreomycetidae</taxon>
        <taxon>Hypocreales</taxon>
        <taxon>Cordycipitaceae</taxon>
        <taxon>Niveomyces</taxon>
    </lineage>
</organism>
<evidence type="ECO:0000256" key="2">
    <source>
        <dbReference type="PROSITE-ProRule" id="PRU00176"/>
    </source>
</evidence>
<dbReference type="InterPro" id="IPR051229">
    <property type="entry name" value="ALYREF_mRNA_export"/>
</dbReference>
<evidence type="ECO:0000256" key="1">
    <source>
        <dbReference type="ARBA" id="ARBA00022884"/>
    </source>
</evidence>
<dbReference type="STRING" id="1081102.A0A167ZTU6"/>
<dbReference type="OrthoDB" id="5382468at2759"/>
<proteinExistence type="predicted"/>
<evidence type="ECO:0000259" key="4">
    <source>
        <dbReference type="PROSITE" id="PS50102"/>
    </source>
</evidence>
<feature type="compositionally biased region" description="Basic and acidic residues" evidence="3">
    <location>
        <begin position="1"/>
        <end position="14"/>
    </location>
</feature>
<dbReference type="SMART" id="SM00360">
    <property type="entry name" value="RRM"/>
    <property type="match status" value="1"/>
</dbReference>
<feature type="region of interest" description="Disordered" evidence="3">
    <location>
        <begin position="1"/>
        <end position="55"/>
    </location>
</feature>
<evidence type="ECO:0000313" key="5">
    <source>
        <dbReference type="EMBL" id="OAA67901.1"/>
    </source>
</evidence>
<dbReference type="Pfam" id="PF00076">
    <property type="entry name" value="RRM_1"/>
    <property type="match status" value="1"/>
</dbReference>
<keyword evidence="6" id="KW-1185">Reference proteome</keyword>
<feature type="compositionally biased region" description="Basic and acidic residues" evidence="3">
    <location>
        <begin position="276"/>
        <end position="289"/>
    </location>
</feature>
<feature type="compositionally biased region" description="Basic and acidic residues" evidence="3">
    <location>
        <begin position="111"/>
        <end position="125"/>
    </location>
</feature>
<accession>A0A167ZTU6</accession>
<dbReference type="PANTHER" id="PTHR19965">
    <property type="entry name" value="RNA AND EXPORT FACTOR BINDING PROTEIN"/>
    <property type="match status" value="1"/>
</dbReference>
<dbReference type="InterPro" id="IPR000504">
    <property type="entry name" value="RRM_dom"/>
</dbReference>
<protein>
    <submittedName>
        <fullName evidence="5">RNA-binding protein</fullName>
    </submittedName>
</protein>
<keyword evidence="1 2" id="KW-0694">RNA-binding</keyword>
<evidence type="ECO:0000313" key="6">
    <source>
        <dbReference type="Proteomes" id="UP000076874"/>
    </source>
</evidence>
<dbReference type="Gene3D" id="3.30.70.330">
    <property type="match status" value="1"/>
</dbReference>
<dbReference type="AlphaFoldDB" id="A0A167ZTU6"/>
<reference evidence="5 6" key="1">
    <citation type="journal article" date="2016" name="Genome Biol. Evol.">
        <title>Divergent and convergent evolution of fungal pathogenicity.</title>
        <authorList>
            <person name="Shang Y."/>
            <person name="Xiao G."/>
            <person name="Zheng P."/>
            <person name="Cen K."/>
            <person name="Zhan S."/>
            <person name="Wang C."/>
        </authorList>
    </citation>
    <scope>NUCLEOTIDE SEQUENCE [LARGE SCALE GENOMIC DNA]</scope>
    <source>
        <strain evidence="5 6">RCEF 264</strain>
    </source>
</reference>
<dbReference type="InterPro" id="IPR035979">
    <property type="entry name" value="RBD_domain_sf"/>
</dbReference>
<dbReference type="EMBL" id="AZHD01000001">
    <property type="protein sequence ID" value="OAA67901.1"/>
    <property type="molecule type" value="Genomic_DNA"/>
</dbReference>
<dbReference type="GO" id="GO:0003729">
    <property type="term" value="F:mRNA binding"/>
    <property type="evidence" value="ECO:0007669"/>
    <property type="project" value="TreeGrafter"/>
</dbReference>
<sequence>MDRSLDEILAERKKSGSRGGRGRGPRNTTSNHNSGGGGGGGGARRRDRRDDYPRDGVRKVRYMVIGEHDDEVQGGQWAAANLGGTKPLFFRPARLCLQSYREEPQKIDEEWVHDRYDDNDADPRPKAPRAGRLSPDRASQPRGTRVRVDNLHYELTKSEIEGLFRQMGTVLGVELLYDRAGRSEGVAYVTYEFADDAKAAIREFDGANAKGQPIHLTIVAAGRRNPFEAAVKPGSGRPLAERITRPRRTRGGDDDEEGDDNGNGGLESVAEAAARGIDRGNRRPRKTQEELDAEMADYFGGGGGGGGVAEAVAEAGSMPAASRDDGDDAEMIG</sequence>
<name>A0A167ZTU6_9HYPO</name>
<dbReference type="SUPFAM" id="SSF54928">
    <property type="entry name" value="RNA-binding domain, RBD"/>
    <property type="match status" value="1"/>
</dbReference>
<dbReference type="PANTHER" id="PTHR19965:SF82">
    <property type="entry name" value="THO COMPLEX SUBUNIT 4"/>
    <property type="match status" value="1"/>
</dbReference>
<comment type="caution">
    <text evidence="5">The sequence shown here is derived from an EMBL/GenBank/DDBJ whole genome shotgun (WGS) entry which is preliminary data.</text>
</comment>